<dbReference type="InterPro" id="IPR058240">
    <property type="entry name" value="rSAM_sf"/>
</dbReference>
<dbReference type="PANTHER" id="PTHR13932:SF6">
    <property type="entry name" value="OXYGEN-INDEPENDENT COPROPORPHYRINOGEN III OXIDASE"/>
    <property type="match status" value="1"/>
</dbReference>
<dbReference type="InterPro" id="IPR004558">
    <property type="entry name" value="Coprogen_oxidase_HemN"/>
</dbReference>
<reference evidence="18" key="1">
    <citation type="submission" date="2023-07" db="EMBL/GenBank/DDBJ databases">
        <title>Whole genome sequence analysis of rice epiphytic Sphingomonas sanguinis OsEp_Plm_15B2.</title>
        <authorList>
            <person name="Sahu K.P."/>
            <person name="Asharani P."/>
            <person name="Reddy B."/>
            <person name="Kumar A."/>
        </authorList>
    </citation>
    <scope>NUCLEOTIDE SEQUENCE [LARGE SCALE GENOMIC DNA]</scope>
    <source>
        <strain evidence="18">OsEp_Plm_15B2</strain>
    </source>
</reference>
<keyword evidence="18" id="KW-1185">Reference proteome</keyword>
<comment type="similarity">
    <text evidence="3 15">Belongs to the anaerobic coproporphyrinogen-III oxidase family.</text>
</comment>
<organism evidence="17 18">
    <name type="scientific">Sphingomonas sanguinis</name>
    <dbReference type="NCBI Taxonomy" id="33051"/>
    <lineage>
        <taxon>Bacteria</taxon>
        <taxon>Pseudomonadati</taxon>
        <taxon>Pseudomonadota</taxon>
        <taxon>Alphaproteobacteria</taxon>
        <taxon>Sphingomonadales</taxon>
        <taxon>Sphingomonadaceae</taxon>
        <taxon>Sphingomonas</taxon>
    </lineage>
</organism>
<dbReference type="PROSITE" id="PS51918">
    <property type="entry name" value="RADICAL_SAM"/>
    <property type="match status" value="1"/>
</dbReference>
<gene>
    <name evidence="17" type="primary">hemN</name>
    <name evidence="17" type="ORF">N4G62_04940</name>
</gene>
<comment type="catalytic activity">
    <reaction evidence="14 15">
        <text>coproporphyrinogen III + 2 S-adenosyl-L-methionine = protoporphyrinogen IX + 2 5'-deoxyadenosine + 2 L-methionine + 2 CO2</text>
        <dbReference type="Rhea" id="RHEA:15425"/>
        <dbReference type="ChEBI" id="CHEBI:16526"/>
        <dbReference type="ChEBI" id="CHEBI:17319"/>
        <dbReference type="ChEBI" id="CHEBI:57307"/>
        <dbReference type="ChEBI" id="CHEBI:57309"/>
        <dbReference type="ChEBI" id="CHEBI:57844"/>
        <dbReference type="ChEBI" id="CHEBI:59789"/>
        <dbReference type="EC" id="1.3.98.3"/>
    </reaction>
</comment>
<evidence type="ECO:0000256" key="13">
    <source>
        <dbReference type="ARBA" id="ARBA00024295"/>
    </source>
</evidence>
<evidence type="ECO:0000256" key="14">
    <source>
        <dbReference type="ARBA" id="ARBA00048321"/>
    </source>
</evidence>
<evidence type="ECO:0000256" key="11">
    <source>
        <dbReference type="ARBA" id="ARBA00023014"/>
    </source>
</evidence>
<evidence type="ECO:0000256" key="7">
    <source>
        <dbReference type="ARBA" id="ARBA00022691"/>
    </source>
</evidence>
<evidence type="ECO:0000259" key="16">
    <source>
        <dbReference type="PROSITE" id="PS51918"/>
    </source>
</evidence>
<keyword evidence="7 15" id="KW-0949">S-adenosyl-L-methionine</keyword>
<evidence type="ECO:0000256" key="2">
    <source>
        <dbReference type="ARBA" id="ARBA00004785"/>
    </source>
</evidence>
<dbReference type="EC" id="1.3.98.3" evidence="15"/>
<evidence type="ECO:0000313" key="17">
    <source>
        <dbReference type="EMBL" id="MDZ7281372.1"/>
    </source>
</evidence>
<keyword evidence="6 15" id="KW-0963">Cytoplasm</keyword>
<proteinExistence type="inferred from homology"/>
<dbReference type="SFLD" id="SFLDS00029">
    <property type="entry name" value="Radical_SAM"/>
    <property type="match status" value="1"/>
</dbReference>
<dbReference type="GO" id="GO:0051989">
    <property type="term" value="F:coproporphyrinogen dehydrogenase activity"/>
    <property type="evidence" value="ECO:0007669"/>
    <property type="project" value="UniProtKB-EC"/>
</dbReference>
<comment type="cofactor">
    <cofactor evidence="15">
        <name>[4Fe-4S] cluster</name>
        <dbReference type="ChEBI" id="CHEBI:49883"/>
    </cofactor>
    <text evidence="15">Binds 1 [4Fe-4S] cluster. The cluster is coordinated with 3 cysteines and an exchangeable S-adenosyl-L-methionine.</text>
</comment>
<dbReference type="Gene3D" id="1.10.10.920">
    <property type="match status" value="1"/>
</dbReference>
<evidence type="ECO:0000256" key="9">
    <source>
        <dbReference type="ARBA" id="ARBA00023002"/>
    </source>
</evidence>
<keyword evidence="5 15" id="KW-0004">4Fe-4S</keyword>
<protein>
    <recommendedName>
        <fullName evidence="15">Coproporphyrinogen-III oxidase</fullName>
        <ecNumber evidence="15">1.3.98.3</ecNumber>
    </recommendedName>
</protein>
<comment type="caution">
    <text evidence="17">The sequence shown here is derived from an EMBL/GenBank/DDBJ whole genome shotgun (WGS) entry which is preliminary data.</text>
</comment>
<dbReference type="InterPro" id="IPR007197">
    <property type="entry name" value="rSAM"/>
</dbReference>
<evidence type="ECO:0000256" key="6">
    <source>
        <dbReference type="ARBA" id="ARBA00022490"/>
    </source>
</evidence>
<dbReference type="SUPFAM" id="SSF102114">
    <property type="entry name" value="Radical SAM enzymes"/>
    <property type="match status" value="1"/>
</dbReference>
<dbReference type="Proteomes" id="UP001292182">
    <property type="component" value="Unassembled WGS sequence"/>
</dbReference>
<evidence type="ECO:0000256" key="5">
    <source>
        <dbReference type="ARBA" id="ARBA00022485"/>
    </source>
</evidence>
<dbReference type="Gene3D" id="3.80.30.20">
    <property type="entry name" value="tm_1862 like domain"/>
    <property type="match status" value="1"/>
</dbReference>
<dbReference type="InterPro" id="IPR023404">
    <property type="entry name" value="rSAM_horseshoe"/>
</dbReference>
<evidence type="ECO:0000256" key="15">
    <source>
        <dbReference type="PIRNR" id="PIRNR000167"/>
    </source>
</evidence>
<dbReference type="SFLD" id="SFLDG01065">
    <property type="entry name" value="anaerobic_coproporphyrinogen-I"/>
    <property type="match status" value="1"/>
</dbReference>
<evidence type="ECO:0000256" key="4">
    <source>
        <dbReference type="ARBA" id="ARBA00011245"/>
    </source>
</evidence>
<evidence type="ECO:0000256" key="1">
    <source>
        <dbReference type="ARBA" id="ARBA00004496"/>
    </source>
</evidence>
<keyword evidence="9 15" id="KW-0560">Oxidoreductase</keyword>
<dbReference type="CDD" id="cd01335">
    <property type="entry name" value="Radical_SAM"/>
    <property type="match status" value="1"/>
</dbReference>
<dbReference type="NCBIfam" id="TIGR00538">
    <property type="entry name" value="hemN"/>
    <property type="match status" value="1"/>
</dbReference>
<comment type="subunit">
    <text evidence="4">Monomer.</text>
</comment>
<sequence length="440" mass="47437">MWPHHPDLLARPVPRYTSYPTAAEFGDGVGHEDMAAALDAVEPDADVSLYLHIPYCRAICWYCGCNTGAANRTARLDAYLARLHGEIDRVATRLAGRGRIGRIAFGGGSPNAISPDAFAVLVGHLRRAFACDDAPLSLEIDPRGFAQDWASVIAETGVARVSLGVQTFDPLLQAAIGRVQPREDIIRAVSLLRGAGVGSINFDLMYGLPGQTDAALQATLDETIALAPERLAVFGYAHVPHLIPRQRRIDATALPGAAARFAQAAAAHERLTAAGYRAVGFDHFAKPDDPLAQAAAKGTLRRNFQGFTDDPADILIGLGASAISVFPDRLLQNAKKAGEWHQAIGAGRFATARGIRRTPLERRRGAAIAGVLCQGLADTDDLPERDAIRPRLSRFEQAGLLRWEGHRLRLTADALPYARSIAAAFDAWRNEDDTRFSHAV</sequence>
<keyword evidence="11 15" id="KW-0411">Iron-sulfur</keyword>
<dbReference type="RefSeq" id="WP_322538786.1">
    <property type="nucleotide sequence ID" value="NZ_JAOBTW010000004.1"/>
</dbReference>
<dbReference type="EMBL" id="JAOBTW010000004">
    <property type="protein sequence ID" value="MDZ7281372.1"/>
    <property type="molecule type" value="Genomic_DNA"/>
</dbReference>
<dbReference type="Pfam" id="PF04055">
    <property type="entry name" value="Radical_SAM"/>
    <property type="match status" value="1"/>
</dbReference>
<dbReference type="SMART" id="SM00729">
    <property type="entry name" value="Elp3"/>
    <property type="match status" value="1"/>
</dbReference>
<dbReference type="InterPro" id="IPR006638">
    <property type="entry name" value="Elp3/MiaA/NifB-like_rSAM"/>
</dbReference>
<keyword evidence="12 15" id="KW-0627">Porphyrin biosynthesis</keyword>
<keyword evidence="8 15" id="KW-0479">Metal-binding</keyword>
<accession>A0ABU5LN56</accession>
<comment type="pathway">
    <text evidence="2 15">Porphyrin-containing compound metabolism; protoporphyrin-IX biosynthesis; protoporphyrinogen-IX from coproporphyrinogen-III (AdoMet route): step 1/1.</text>
</comment>
<comment type="subcellular location">
    <subcellularLocation>
        <location evidence="1 15">Cytoplasm</location>
    </subcellularLocation>
</comment>
<dbReference type="PANTHER" id="PTHR13932">
    <property type="entry name" value="COPROPORPHYRINIGEN III OXIDASE"/>
    <property type="match status" value="1"/>
</dbReference>
<feature type="domain" description="Radical SAM core" evidence="16">
    <location>
        <begin position="41"/>
        <end position="277"/>
    </location>
</feature>
<comment type="function">
    <text evidence="13">Involved in the heme biosynthesis. Catalyzes the anaerobic oxidative decarboxylation of propionate groups of rings A and B of coproporphyrinogen III to yield the vinyl groups in protoporphyrinogen IX.</text>
</comment>
<evidence type="ECO:0000256" key="8">
    <source>
        <dbReference type="ARBA" id="ARBA00022723"/>
    </source>
</evidence>
<evidence type="ECO:0000256" key="12">
    <source>
        <dbReference type="ARBA" id="ARBA00023244"/>
    </source>
</evidence>
<name>A0ABU5LN56_9SPHN</name>
<dbReference type="PIRSF" id="PIRSF000167">
    <property type="entry name" value="HemN"/>
    <property type="match status" value="1"/>
</dbReference>
<evidence type="ECO:0000256" key="3">
    <source>
        <dbReference type="ARBA" id="ARBA00005493"/>
    </source>
</evidence>
<dbReference type="InterPro" id="IPR034505">
    <property type="entry name" value="Coproporphyrinogen-III_oxidase"/>
</dbReference>
<keyword evidence="10 15" id="KW-0408">Iron</keyword>
<evidence type="ECO:0000313" key="18">
    <source>
        <dbReference type="Proteomes" id="UP001292182"/>
    </source>
</evidence>
<evidence type="ECO:0000256" key="10">
    <source>
        <dbReference type="ARBA" id="ARBA00023004"/>
    </source>
</evidence>